<evidence type="ECO:0000256" key="1">
    <source>
        <dbReference type="SAM" id="Phobius"/>
    </source>
</evidence>
<reference evidence="2" key="1">
    <citation type="submission" date="2023-11" db="EMBL/GenBank/DDBJ databases">
        <title>MicrobeMod: A computational toolkit for identifying prokaryotic methylation and restriction-modification with nanopore sequencing.</title>
        <authorList>
            <person name="Crits-Christoph A."/>
            <person name="Kang S.C."/>
            <person name="Lee H."/>
            <person name="Ostrov N."/>
        </authorList>
    </citation>
    <scope>NUCLEOTIDE SEQUENCE</scope>
    <source>
        <strain evidence="2">ATCC 51242</strain>
    </source>
</reference>
<evidence type="ECO:0000313" key="2">
    <source>
        <dbReference type="EMBL" id="MDX5895610.1"/>
    </source>
</evidence>
<sequence>MAEKVRGARKSFGATWGATAGAAGLFGSRSRFGGFLLGAALLVAALFSVGSSSSAAGMPTEDGEVGEIGTSVFAIVGPGATGERPPGSATAATPVRERLNRKRASLDRRTRSADELVRRRTEALRATGCVRADRAVCRPARAG</sequence>
<gene>
    <name evidence="2" type="ORF">SIL72_16390</name>
</gene>
<evidence type="ECO:0000313" key="3">
    <source>
        <dbReference type="Proteomes" id="UP001281130"/>
    </source>
</evidence>
<name>A0AB35T9H5_RUBRA</name>
<dbReference type="EMBL" id="JAWXXX010000004">
    <property type="protein sequence ID" value="MDX5895610.1"/>
    <property type="molecule type" value="Genomic_DNA"/>
</dbReference>
<feature type="transmembrane region" description="Helical" evidence="1">
    <location>
        <begin position="32"/>
        <end position="50"/>
    </location>
</feature>
<protein>
    <submittedName>
        <fullName evidence="2">Uncharacterized protein</fullName>
    </submittedName>
</protein>
<accession>A0AB35T9H5</accession>
<comment type="caution">
    <text evidence="2">The sequence shown here is derived from an EMBL/GenBank/DDBJ whole genome shotgun (WGS) entry which is preliminary data.</text>
</comment>
<dbReference type="Proteomes" id="UP001281130">
    <property type="component" value="Unassembled WGS sequence"/>
</dbReference>
<dbReference type="AlphaFoldDB" id="A0AB35T9H5"/>
<keyword evidence="1" id="KW-0472">Membrane</keyword>
<organism evidence="2 3">
    <name type="scientific">Rubrobacter radiotolerans</name>
    <name type="common">Arthrobacter radiotolerans</name>
    <dbReference type="NCBI Taxonomy" id="42256"/>
    <lineage>
        <taxon>Bacteria</taxon>
        <taxon>Bacillati</taxon>
        <taxon>Actinomycetota</taxon>
        <taxon>Rubrobacteria</taxon>
        <taxon>Rubrobacterales</taxon>
        <taxon>Rubrobacteraceae</taxon>
        <taxon>Rubrobacter</taxon>
    </lineage>
</organism>
<keyword evidence="1" id="KW-0812">Transmembrane</keyword>
<dbReference type="RefSeq" id="WP_041339415.1">
    <property type="nucleotide sequence ID" value="NZ_CP007517.1"/>
</dbReference>
<proteinExistence type="predicted"/>
<keyword evidence="1" id="KW-1133">Transmembrane helix</keyword>